<evidence type="ECO:0000313" key="2">
    <source>
        <dbReference type="EMBL" id="WEK36724.1"/>
    </source>
</evidence>
<keyword evidence="1" id="KW-0732">Signal</keyword>
<gene>
    <name evidence="2" type="ORF">P0Y53_04345</name>
</gene>
<organism evidence="2 3">
    <name type="scientific">Candidatus Pseudobacter hemicellulosilyticus</name>
    <dbReference type="NCBI Taxonomy" id="3121375"/>
    <lineage>
        <taxon>Bacteria</taxon>
        <taxon>Pseudomonadati</taxon>
        <taxon>Bacteroidota</taxon>
        <taxon>Chitinophagia</taxon>
        <taxon>Chitinophagales</taxon>
        <taxon>Chitinophagaceae</taxon>
        <taxon>Pseudobacter</taxon>
    </lineage>
</organism>
<dbReference type="EMBL" id="CP119311">
    <property type="protein sequence ID" value="WEK36724.1"/>
    <property type="molecule type" value="Genomic_DNA"/>
</dbReference>
<protein>
    <recommendedName>
        <fullName evidence="4">Beta-lactamase-inhibitor-like PepSY-like domain-containing protein</fullName>
    </recommendedName>
</protein>
<feature type="chain" id="PRO_5042471575" description="Beta-lactamase-inhibitor-like PepSY-like domain-containing protein" evidence="1">
    <location>
        <begin position="22"/>
        <end position="150"/>
    </location>
</feature>
<name>A0AAJ6BIC3_9BACT</name>
<sequence>MKKNFLVAALVMLMGISATFANTNKDIVNEKISSAFQKEFAGASEVNWENSKTFAKATFRINEQVMFAFYAQDGHLLAVTRNIVSGQLPLNLQADLKKYYADYWITDLFEMAADSETNYYLTIQNSTQTVVLKSSGTTGWTVFKKEKKEI</sequence>
<accession>A0AAJ6BIC3</accession>
<evidence type="ECO:0000313" key="3">
    <source>
        <dbReference type="Proteomes" id="UP001220610"/>
    </source>
</evidence>
<feature type="signal peptide" evidence="1">
    <location>
        <begin position="1"/>
        <end position="21"/>
    </location>
</feature>
<dbReference type="AlphaFoldDB" id="A0AAJ6BIC3"/>
<evidence type="ECO:0008006" key="4">
    <source>
        <dbReference type="Google" id="ProtNLM"/>
    </source>
</evidence>
<proteinExistence type="predicted"/>
<dbReference type="Gene3D" id="3.10.450.360">
    <property type="match status" value="1"/>
</dbReference>
<dbReference type="Proteomes" id="UP001220610">
    <property type="component" value="Chromosome"/>
</dbReference>
<dbReference type="SUPFAM" id="SSF160574">
    <property type="entry name" value="BT0923-like"/>
    <property type="match status" value="1"/>
</dbReference>
<evidence type="ECO:0000256" key="1">
    <source>
        <dbReference type="SAM" id="SignalP"/>
    </source>
</evidence>
<reference evidence="2" key="1">
    <citation type="submission" date="2023-03" db="EMBL/GenBank/DDBJ databases">
        <title>Andean soil-derived lignocellulolytic bacterial consortium as a source of novel taxa and putative plastic-active enzymes.</title>
        <authorList>
            <person name="Diaz-Garcia L."/>
            <person name="Chuvochina M."/>
            <person name="Feuerriegel G."/>
            <person name="Bunk B."/>
            <person name="Sproer C."/>
            <person name="Streit W.R."/>
            <person name="Rodriguez L.M."/>
            <person name="Overmann J."/>
            <person name="Jimenez D.J."/>
        </authorList>
    </citation>
    <scope>NUCLEOTIDE SEQUENCE</scope>
    <source>
        <strain evidence="2">MAG 7</strain>
    </source>
</reference>